<evidence type="ECO:0000256" key="1">
    <source>
        <dbReference type="SAM" id="Phobius"/>
    </source>
</evidence>
<sequence length="86" mass="9572">MYLRIPATPGHFLLGPDRSGLFYLLLFIALIAAALFVDHAFDIHYSIIGSVASFLGFFTSFQSWKAAHEAPRNADQALAQMQDITR</sequence>
<proteinExistence type="predicted"/>
<comment type="caution">
    <text evidence="2">The sequence shown here is derived from an EMBL/GenBank/DDBJ whole genome shotgun (WGS) entry which is preliminary data.</text>
</comment>
<keyword evidence="1" id="KW-0472">Membrane</keyword>
<keyword evidence="1" id="KW-1133">Transmembrane helix</keyword>
<organism evidence="2 3">
    <name type="scientific">Hymenobacter saemangeumensis</name>
    <dbReference type="NCBI Taxonomy" id="1084522"/>
    <lineage>
        <taxon>Bacteria</taxon>
        <taxon>Pseudomonadati</taxon>
        <taxon>Bacteroidota</taxon>
        <taxon>Cytophagia</taxon>
        <taxon>Cytophagales</taxon>
        <taxon>Hymenobacteraceae</taxon>
        <taxon>Hymenobacter</taxon>
    </lineage>
</organism>
<keyword evidence="3" id="KW-1185">Reference proteome</keyword>
<gene>
    <name evidence="2" type="ORF">GCM10023185_02060</name>
</gene>
<feature type="transmembrane region" description="Helical" evidence="1">
    <location>
        <begin position="43"/>
        <end position="61"/>
    </location>
</feature>
<evidence type="ECO:0000313" key="2">
    <source>
        <dbReference type="EMBL" id="GAA4347177.1"/>
    </source>
</evidence>
<feature type="transmembrane region" description="Helical" evidence="1">
    <location>
        <begin position="20"/>
        <end position="37"/>
    </location>
</feature>
<protein>
    <submittedName>
        <fullName evidence="2">Uncharacterized protein</fullName>
    </submittedName>
</protein>
<accession>A0ABP8HXW3</accession>
<name>A0ABP8HXW3_9BACT</name>
<dbReference type="EMBL" id="BAABGZ010000006">
    <property type="protein sequence ID" value="GAA4347177.1"/>
    <property type="molecule type" value="Genomic_DNA"/>
</dbReference>
<evidence type="ECO:0000313" key="3">
    <source>
        <dbReference type="Proteomes" id="UP001501153"/>
    </source>
</evidence>
<reference evidence="3" key="1">
    <citation type="journal article" date="2019" name="Int. J. Syst. Evol. Microbiol.">
        <title>The Global Catalogue of Microorganisms (GCM) 10K type strain sequencing project: providing services to taxonomists for standard genome sequencing and annotation.</title>
        <authorList>
            <consortium name="The Broad Institute Genomics Platform"/>
            <consortium name="The Broad Institute Genome Sequencing Center for Infectious Disease"/>
            <person name="Wu L."/>
            <person name="Ma J."/>
        </authorList>
    </citation>
    <scope>NUCLEOTIDE SEQUENCE [LARGE SCALE GENOMIC DNA]</scope>
    <source>
        <strain evidence="3">JCM 17923</strain>
    </source>
</reference>
<dbReference type="Proteomes" id="UP001501153">
    <property type="component" value="Unassembled WGS sequence"/>
</dbReference>
<keyword evidence="1" id="KW-0812">Transmembrane</keyword>